<evidence type="ECO:0000313" key="2">
    <source>
        <dbReference type="EMBL" id="TXD37632.1"/>
    </source>
</evidence>
<reference evidence="2 3" key="1">
    <citation type="submission" date="2019-08" db="EMBL/GenBank/DDBJ databases">
        <title>Bradymonadales sp. TMQ4.</title>
        <authorList>
            <person name="Liang Q."/>
        </authorList>
    </citation>
    <scope>NUCLEOTIDE SEQUENCE [LARGE SCALE GENOMIC DNA]</scope>
    <source>
        <strain evidence="2 3">TMQ4</strain>
    </source>
</reference>
<organism evidence="2 3">
    <name type="scientific">Lujinxingia vulgaris</name>
    <dbReference type="NCBI Taxonomy" id="2600176"/>
    <lineage>
        <taxon>Bacteria</taxon>
        <taxon>Deltaproteobacteria</taxon>
        <taxon>Bradymonadales</taxon>
        <taxon>Lujinxingiaceae</taxon>
        <taxon>Lujinxingia</taxon>
    </lineage>
</organism>
<proteinExistence type="predicted"/>
<evidence type="ECO:0008006" key="4">
    <source>
        <dbReference type="Google" id="ProtNLM"/>
    </source>
</evidence>
<sequence length="296" mass="31614">MRDITPRTLLRAIATSLALTIFFQASPAFAGAWTQPDRGLYAKLSLGHARADQQYKETGETFQLLSDDVAGTFASSAAFAYAEYGLLPRLTVYGSAAFQSLTLESDLQRARVTGLGDVWLGARASIIDAPVVLSAYAATKSPTGYTADPDPMVPTLGNGVREHELGLSLGASLWPRPFYASMSVGYRLRGDRQAAGGEPVEMYDEIPIMAEVGWAPHDAIWVRGVAQSVIGLGPPEALDIFNLTPLTQSYLKVGPSVIASVPGGIQLSLDLMLTPWGVNTVQSTDILFGVAYEFAP</sequence>
<accession>A0A5C6XHJ4</accession>
<evidence type="ECO:0000313" key="3">
    <source>
        <dbReference type="Proteomes" id="UP000321412"/>
    </source>
</evidence>
<name>A0A5C6XHJ4_9DELT</name>
<feature type="signal peptide" evidence="1">
    <location>
        <begin position="1"/>
        <end position="30"/>
    </location>
</feature>
<evidence type="ECO:0000256" key="1">
    <source>
        <dbReference type="SAM" id="SignalP"/>
    </source>
</evidence>
<dbReference type="Proteomes" id="UP000321412">
    <property type="component" value="Unassembled WGS sequence"/>
</dbReference>
<keyword evidence="3" id="KW-1185">Reference proteome</keyword>
<comment type="caution">
    <text evidence="2">The sequence shown here is derived from an EMBL/GenBank/DDBJ whole genome shotgun (WGS) entry which is preliminary data.</text>
</comment>
<keyword evidence="1" id="KW-0732">Signal</keyword>
<gene>
    <name evidence="2" type="ORF">FRC98_08055</name>
</gene>
<feature type="chain" id="PRO_5022758720" description="Transporter" evidence="1">
    <location>
        <begin position="31"/>
        <end position="296"/>
    </location>
</feature>
<protein>
    <recommendedName>
        <fullName evidence="4">Transporter</fullName>
    </recommendedName>
</protein>
<dbReference type="AlphaFoldDB" id="A0A5C6XHJ4"/>
<dbReference type="OrthoDB" id="5497082at2"/>
<dbReference type="RefSeq" id="WP_146980788.1">
    <property type="nucleotide sequence ID" value="NZ_VOSM01000003.1"/>
</dbReference>
<dbReference type="EMBL" id="VOSM01000003">
    <property type="protein sequence ID" value="TXD37632.1"/>
    <property type="molecule type" value="Genomic_DNA"/>
</dbReference>